<sequence>MYKPERIWTDCQAKIGEPTEHVVLIIGYGVDEDQPNDPYFVLQNSYGTDWGDNGTAKISMHGNILGIKNWLTSPIFDKNLK</sequence>
<comment type="caution">
    <text evidence="2">The sequence shown here is derived from an EMBL/GenBank/DDBJ whole genome shotgun (WGS) entry which is preliminary data.</text>
</comment>
<protein>
    <recommendedName>
        <fullName evidence="1">Peptidase C1A papain C-terminal domain-containing protein</fullName>
    </recommendedName>
</protein>
<dbReference type="InterPro" id="IPR038765">
    <property type="entry name" value="Papain-like_cys_pep_sf"/>
</dbReference>
<gene>
    <name evidence="2" type="ORF">FRX31_029307</name>
</gene>
<dbReference type="GO" id="GO:0006508">
    <property type="term" value="P:proteolysis"/>
    <property type="evidence" value="ECO:0007669"/>
    <property type="project" value="InterPro"/>
</dbReference>
<evidence type="ECO:0000313" key="3">
    <source>
        <dbReference type="Proteomes" id="UP000554482"/>
    </source>
</evidence>
<evidence type="ECO:0000259" key="1">
    <source>
        <dbReference type="Pfam" id="PF00112"/>
    </source>
</evidence>
<dbReference type="Proteomes" id="UP000554482">
    <property type="component" value="Unassembled WGS sequence"/>
</dbReference>
<dbReference type="Gene3D" id="3.90.70.10">
    <property type="entry name" value="Cysteine proteinases"/>
    <property type="match status" value="1"/>
</dbReference>
<organism evidence="2 3">
    <name type="scientific">Thalictrum thalictroides</name>
    <name type="common">Rue-anemone</name>
    <name type="synonym">Anemone thalictroides</name>
    <dbReference type="NCBI Taxonomy" id="46969"/>
    <lineage>
        <taxon>Eukaryota</taxon>
        <taxon>Viridiplantae</taxon>
        <taxon>Streptophyta</taxon>
        <taxon>Embryophyta</taxon>
        <taxon>Tracheophyta</taxon>
        <taxon>Spermatophyta</taxon>
        <taxon>Magnoliopsida</taxon>
        <taxon>Ranunculales</taxon>
        <taxon>Ranunculaceae</taxon>
        <taxon>Thalictroideae</taxon>
        <taxon>Thalictrum</taxon>
    </lineage>
</organism>
<keyword evidence="3" id="KW-1185">Reference proteome</keyword>
<dbReference type="InterPro" id="IPR000668">
    <property type="entry name" value="Peptidase_C1A_C"/>
</dbReference>
<proteinExistence type="predicted"/>
<name>A0A7J6V7V3_THATH</name>
<dbReference type="Pfam" id="PF00112">
    <property type="entry name" value="Peptidase_C1"/>
    <property type="match status" value="1"/>
</dbReference>
<dbReference type="SUPFAM" id="SSF54001">
    <property type="entry name" value="Cysteine proteinases"/>
    <property type="match status" value="1"/>
</dbReference>
<dbReference type="EMBL" id="JABWDY010036575">
    <property type="protein sequence ID" value="KAF5181106.1"/>
    <property type="molecule type" value="Genomic_DNA"/>
</dbReference>
<evidence type="ECO:0000313" key="2">
    <source>
        <dbReference type="EMBL" id="KAF5181106.1"/>
    </source>
</evidence>
<feature type="domain" description="Peptidase C1A papain C-terminal" evidence="1">
    <location>
        <begin position="17"/>
        <end position="73"/>
    </location>
</feature>
<dbReference type="AlphaFoldDB" id="A0A7J6V7V3"/>
<dbReference type="GO" id="GO:0008234">
    <property type="term" value="F:cysteine-type peptidase activity"/>
    <property type="evidence" value="ECO:0007669"/>
    <property type="project" value="InterPro"/>
</dbReference>
<reference evidence="2 3" key="1">
    <citation type="submission" date="2020-06" db="EMBL/GenBank/DDBJ databases">
        <title>Transcriptomic and genomic resources for Thalictrum thalictroides and T. hernandezii: Facilitating candidate gene discovery in an emerging model plant lineage.</title>
        <authorList>
            <person name="Arias T."/>
            <person name="Riano-Pachon D.M."/>
            <person name="Di Stilio V.S."/>
        </authorList>
    </citation>
    <scope>NUCLEOTIDE SEQUENCE [LARGE SCALE GENOMIC DNA]</scope>
    <source>
        <strain evidence="3">cv. WT478/WT964</strain>
        <tissue evidence="2">Leaves</tissue>
    </source>
</reference>
<dbReference type="OrthoDB" id="1651340at2759"/>
<accession>A0A7J6V7V3</accession>